<sequence length="153" mass="17629">MAEFVKGFEDEEERKERVIKSRKNTPEERNRQRKEWRKRKQGKQMPNSTNKNVELQSLNREANELVPCTSEAKETKLPPSNQHFEPQNVKKPHILALKPGSEEKKEALGGCSRAAKMIQMAVGADAVVSQKPRGKRHQTFLIGKKNSEQWIQI</sequence>
<keyword evidence="3" id="KW-1185">Reference proteome</keyword>
<organism evidence="2 3">
    <name type="scientific">Pocillopora meandrina</name>
    <dbReference type="NCBI Taxonomy" id="46732"/>
    <lineage>
        <taxon>Eukaryota</taxon>
        <taxon>Metazoa</taxon>
        <taxon>Cnidaria</taxon>
        <taxon>Anthozoa</taxon>
        <taxon>Hexacorallia</taxon>
        <taxon>Scleractinia</taxon>
        <taxon>Astrocoeniina</taxon>
        <taxon>Pocilloporidae</taxon>
        <taxon>Pocillopora</taxon>
    </lineage>
</organism>
<evidence type="ECO:0000256" key="1">
    <source>
        <dbReference type="SAM" id="MobiDB-lite"/>
    </source>
</evidence>
<dbReference type="EMBL" id="CALNXJ010000092">
    <property type="protein sequence ID" value="CAH3163330.1"/>
    <property type="molecule type" value="Genomic_DNA"/>
</dbReference>
<reference evidence="2 3" key="1">
    <citation type="submission" date="2022-05" db="EMBL/GenBank/DDBJ databases">
        <authorList>
            <consortium name="Genoscope - CEA"/>
            <person name="William W."/>
        </authorList>
    </citation>
    <scope>NUCLEOTIDE SEQUENCE [LARGE SCALE GENOMIC DNA]</scope>
</reference>
<gene>
    <name evidence="2" type="ORF">PMEA_00035588</name>
</gene>
<feature type="compositionally biased region" description="Polar residues" evidence="1">
    <location>
        <begin position="44"/>
        <end position="60"/>
    </location>
</feature>
<dbReference type="AlphaFoldDB" id="A0AAU9Y0X1"/>
<evidence type="ECO:0000313" key="2">
    <source>
        <dbReference type="EMBL" id="CAH3163330.1"/>
    </source>
</evidence>
<name>A0AAU9Y0X1_9CNID</name>
<evidence type="ECO:0000313" key="3">
    <source>
        <dbReference type="Proteomes" id="UP001159428"/>
    </source>
</evidence>
<feature type="compositionally biased region" description="Basic and acidic residues" evidence="1">
    <location>
        <begin position="14"/>
        <end position="30"/>
    </location>
</feature>
<proteinExistence type="predicted"/>
<comment type="caution">
    <text evidence="2">The sequence shown here is derived from an EMBL/GenBank/DDBJ whole genome shotgun (WGS) entry which is preliminary data.</text>
</comment>
<accession>A0AAU9Y0X1</accession>
<protein>
    <submittedName>
        <fullName evidence="2">Uncharacterized protein</fullName>
    </submittedName>
</protein>
<dbReference type="Proteomes" id="UP001159428">
    <property type="component" value="Unassembled WGS sequence"/>
</dbReference>
<feature type="region of interest" description="Disordered" evidence="1">
    <location>
        <begin position="1"/>
        <end position="92"/>
    </location>
</feature>
<feature type="compositionally biased region" description="Basic residues" evidence="1">
    <location>
        <begin position="31"/>
        <end position="42"/>
    </location>
</feature>